<protein>
    <submittedName>
        <fullName evidence="1">Uncharacterized protein</fullName>
    </submittedName>
</protein>
<dbReference type="AlphaFoldDB" id="A0AAV5SRI7"/>
<evidence type="ECO:0000313" key="1">
    <source>
        <dbReference type="EMBL" id="GMS85991.1"/>
    </source>
</evidence>
<sequence length="75" mass="8471">LWKLMRLEAQCEWNSHALLKRSKLCAPARPSSLPFSVGASILPVPPWTVSGQYLEPSTRISMFPPLLTINRRHST</sequence>
<reference evidence="1" key="1">
    <citation type="submission" date="2023-10" db="EMBL/GenBank/DDBJ databases">
        <title>Genome assembly of Pristionchus species.</title>
        <authorList>
            <person name="Yoshida K."/>
            <person name="Sommer R.J."/>
        </authorList>
    </citation>
    <scope>NUCLEOTIDE SEQUENCE</scope>
    <source>
        <strain evidence="1">RS0144</strain>
    </source>
</reference>
<dbReference type="EMBL" id="BTSX01000002">
    <property type="protein sequence ID" value="GMS85991.1"/>
    <property type="molecule type" value="Genomic_DNA"/>
</dbReference>
<accession>A0AAV5SRI7</accession>
<feature type="non-terminal residue" evidence="1">
    <location>
        <position position="1"/>
    </location>
</feature>
<evidence type="ECO:0000313" key="2">
    <source>
        <dbReference type="Proteomes" id="UP001432027"/>
    </source>
</evidence>
<name>A0AAV5SRI7_9BILA</name>
<proteinExistence type="predicted"/>
<gene>
    <name evidence="1" type="ORF">PENTCL1PPCAC_8166</name>
</gene>
<comment type="caution">
    <text evidence="1">The sequence shown here is derived from an EMBL/GenBank/DDBJ whole genome shotgun (WGS) entry which is preliminary data.</text>
</comment>
<keyword evidence="2" id="KW-1185">Reference proteome</keyword>
<organism evidence="1 2">
    <name type="scientific">Pristionchus entomophagus</name>
    <dbReference type="NCBI Taxonomy" id="358040"/>
    <lineage>
        <taxon>Eukaryota</taxon>
        <taxon>Metazoa</taxon>
        <taxon>Ecdysozoa</taxon>
        <taxon>Nematoda</taxon>
        <taxon>Chromadorea</taxon>
        <taxon>Rhabditida</taxon>
        <taxon>Rhabditina</taxon>
        <taxon>Diplogasteromorpha</taxon>
        <taxon>Diplogasteroidea</taxon>
        <taxon>Neodiplogasteridae</taxon>
        <taxon>Pristionchus</taxon>
    </lineage>
</organism>
<dbReference type="Proteomes" id="UP001432027">
    <property type="component" value="Unassembled WGS sequence"/>
</dbReference>